<evidence type="ECO:0000259" key="1">
    <source>
        <dbReference type="Pfam" id="PF12680"/>
    </source>
</evidence>
<proteinExistence type="predicted"/>
<reference evidence="2" key="1">
    <citation type="submission" date="2022-10" db="EMBL/GenBank/DDBJ databases">
        <title>The complete genomes of actinobacterial strains from the NBC collection.</title>
        <authorList>
            <person name="Joergensen T.S."/>
            <person name="Alvarez Arevalo M."/>
            <person name="Sterndorff E.B."/>
            <person name="Faurdal D."/>
            <person name="Vuksanovic O."/>
            <person name="Mourched A.-S."/>
            <person name="Charusanti P."/>
            <person name="Shaw S."/>
            <person name="Blin K."/>
            <person name="Weber T."/>
        </authorList>
    </citation>
    <scope>NUCLEOTIDE SEQUENCE</scope>
    <source>
        <strain evidence="2">NBC 00180</strain>
    </source>
</reference>
<dbReference type="AlphaFoldDB" id="A0AAU1I8S5"/>
<dbReference type="SUPFAM" id="SSF54427">
    <property type="entry name" value="NTF2-like"/>
    <property type="match status" value="1"/>
</dbReference>
<dbReference type="InterPro" id="IPR032710">
    <property type="entry name" value="NTF2-like_dom_sf"/>
</dbReference>
<evidence type="ECO:0000313" key="2">
    <source>
        <dbReference type="EMBL" id="WTP90593.1"/>
    </source>
</evidence>
<organism evidence="2">
    <name type="scientific">Streptomyces sp. NBC_00180</name>
    <dbReference type="NCBI Taxonomy" id="2903632"/>
    <lineage>
        <taxon>Bacteria</taxon>
        <taxon>Bacillati</taxon>
        <taxon>Actinomycetota</taxon>
        <taxon>Actinomycetes</taxon>
        <taxon>Kitasatosporales</taxon>
        <taxon>Streptomycetaceae</taxon>
        <taxon>Streptomyces</taxon>
    </lineage>
</organism>
<dbReference type="InterPro" id="IPR037401">
    <property type="entry name" value="SnoaL-like"/>
</dbReference>
<dbReference type="Gene3D" id="3.10.450.50">
    <property type="match status" value="1"/>
</dbReference>
<accession>A0AAU1I8S5</accession>
<protein>
    <submittedName>
        <fullName evidence="2">Nuclear transport factor 2 family protein</fullName>
    </submittedName>
</protein>
<dbReference type="Pfam" id="PF12680">
    <property type="entry name" value="SnoaL_2"/>
    <property type="match status" value="1"/>
</dbReference>
<sequence length="126" mass="13545">MDAVDVVQRFNAAINDRDLTELASLMSDDHTFIDTAGDTVSGKQACIEAWRAFFAAFADYRNVFTDVTVGDEVVSVSGYSLCSRPELAGPALWTARVTGGLVGEWRVYTDSPAARRDLGLPPGGLV</sequence>
<feature type="domain" description="SnoaL-like" evidence="1">
    <location>
        <begin position="7"/>
        <end position="78"/>
    </location>
</feature>
<name>A0AAU1I8S5_9ACTN</name>
<gene>
    <name evidence="2" type="ORF">OG477_36910</name>
</gene>
<dbReference type="EMBL" id="CP108140">
    <property type="protein sequence ID" value="WTP90593.1"/>
    <property type="molecule type" value="Genomic_DNA"/>
</dbReference>